<evidence type="ECO:0008006" key="3">
    <source>
        <dbReference type="Google" id="ProtNLM"/>
    </source>
</evidence>
<dbReference type="AlphaFoldDB" id="A0A061BQ84"/>
<proteinExistence type="predicted"/>
<sequence>MTSKALDGIDSKLISLGHLAGQLGGFVGQSESVKKAVENAIIAVINSNEELKNDYSSHVTILSESVKPAGKADDNLKISELKDKVTTEITLTEEAIKNLKPTENNSLPSPSPSAELAKLHSKLEALRKVEKLCGFYENLNTKQNDPKKLLDNLCSGLEKFLGFNSDSKGYTGQGIVYSDLDRLGDGVMGFLSGVLSNIKGHLGQHKGTLNDAIYTLNTNKHAGKKGFNAAIESVVAGVRGYNGNVKTSNDLVKTAIKKLQRDMKNYKKEELQTKLPNNINPKRPTASTQESVEKAMSLVEDCRKFAKDFITAVDIKTNKSETINAIKDLNPKLRDTIENVRKNLQHESKRLKELSSKESEKLKATEEKIKKALGDLKCNVNNRIDVQVNELVNHLRKLVKENILPKLQEVDTNLFKYVETLQEWITEADGILKIALEKVKKILQEVNWDDQTKFPRQIVQASDLMNILLQGNAEELQKWRDAAGSVVSAAKEKCKTIGGMVETGTAGSDKIHGLAKDMHDKAEKLRKAAQHIKDNIGTWVRTALTQVKDMDEALKGDLYKVKEAVDGQVTEIKTAIGKLYDKFDAYGRGLQNKEEDKKKVEEVIKHFKIQVAGIRGNAKG</sequence>
<feature type="non-terminal residue" evidence="2">
    <location>
        <position position="620"/>
    </location>
</feature>
<dbReference type="EMBL" id="LK055087">
    <property type="protein sequence ID" value="CDR71632.1"/>
    <property type="molecule type" value="Genomic_DNA"/>
</dbReference>
<accession>A0A061BQ84</accession>
<organism evidence="2">
    <name type="scientific">Babesia bigemina</name>
    <dbReference type="NCBI Taxonomy" id="5866"/>
    <lineage>
        <taxon>Eukaryota</taxon>
        <taxon>Sar</taxon>
        <taxon>Alveolata</taxon>
        <taxon>Apicomplexa</taxon>
        <taxon>Aconoidasida</taxon>
        <taxon>Piroplasmida</taxon>
        <taxon>Babesiidae</taxon>
        <taxon>Babesia</taxon>
    </lineage>
</organism>
<gene>
    <name evidence="2" type="ORF">BBBOND_0002900</name>
</gene>
<evidence type="ECO:0000313" key="2">
    <source>
        <dbReference type="EMBL" id="CDR71632.1"/>
    </source>
</evidence>
<dbReference type="KEGG" id="bbig:BBBOND_0002900"/>
<dbReference type="RefSeq" id="XP_012770579.1">
    <property type="nucleotide sequence ID" value="XM_012915125.1"/>
</dbReference>
<reference evidence="2" key="2">
    <citation type="submission" date="2014-06" db="EMBL/GenBank/DDBJ databases">
        <authorList>
            <person name="Aslett M."/>
            <person name="De Silva Nishadi"/>
        </authorList>
    </citation>
    <scope>NUCLEOTIDE SEQUENCE</scope>
    <source>
        <strain evidence="2">Bond</strain>
    </source>
</reference>
<keyword evidence="1" id="KW-0175">Coiled coil</keyword>
<dbReference type="GeneID" id="24561855"/>
<protein>
    <recommendedName>
        <fullName evidence="3">Extracellular matrix-binding ebh</fullName>
    </recommendedName>
</protein>
<reference evidence="2" key="1">
    <citation type="journal article" date="2014" name="Nucleic Acids Res.">
        <title>The evolutionary dynamics of variant antigen genes in Babesia reveal a history of genomic innovation underlying host-parasite interaction.</title>
        <authorList>
            <person name="Jackson A.P."/>
            <person name="Otto T.D."/>
            <person name="Darby A."/>
            <person name="Ramaprasad A."/>
            <person name="Xia D."/>
            <person name="Echaide I.E."/>
            <person name="Farber M."/>
            <person name="Gahlot S."/>
            <person name="Gamble J."/>
            <person name="Gupta D."/>
            <person name="Gupta Y."/>
            <person name="Jackson L."/>
            <person name="Malandrin L."/>
            <person name="Malas T.B."/>
            <person name="Moussa E."/>
            <person name="Nair M."/>
            <person name="Reid AJ."/>
            <person name="Sanders M."/>
            <person name="Sharma J."/>
            <person name="Tracey A."/>
            <person name="Quail M.A."/>
            <person name="Weir W."/>
            <person name="Wastling J.M."/>
            <person name="Hall N."/>
            <person name="Willadsen P."/>
            <person name="Lingelbach K."/>
            <person name="Shiels B."/>
            <person name="Tait A."/>
            <person name="Berriman M."/>
            <person name="Allred D.R."/>
            <person name="Pain A."/>
        </authorList>
    </citation>
    <scope>NUCLEOTIDE SEQUENCE</scope>
    <source>
        <strain evidence="2">Bond</strain>
    </source>
</reference>
<name>A0A061BQ84_BABBI</name>
<feature type="coiled-coil region" evidence="1">
    <location>
        <begin position="334"/>
        <end position="368"/>
    </location>
</feature>
<dbReference type="VEuPathDB" id="PiroplasmaDB:BBBOND_0002900"/>
<evidence type="ECO:0000256" key="1">
    <source>
        <dbReference type="SAM" id="Coils"/>
    </source>
</evidence>